<reference evidence="5" key="1">
    <citation type="submission" date="2018-12" db="EMBL/GenBank/DDBJ databases">
        <title>Dusodibacter welbiota gen. nov., sp. nov., isolated from human faeces and emended description of the Oscillibacter genus.</title>
        <authorList>
            <person name="Le Roy T."/>
            <person name="Van der Smissen P."/>
            <person name="Delzenne N."/>
            <person name="Muccioli G."/>
            <person name="Collet J.F."/>
            <person name="Cani P.D."/>
        </authorList>
    </citation>
    <scope>NUCLEOTIDE SEQUENCE [LARGE SCALE GENOMIC DNA]</scope>
    <source>
        <strain evidence="5">J115</strain>
    </source>
</reference>
<dbReference type="InterPro" id="IPR010982">
    <property type="entry name" value="Lambda_DNA-bd_dom_sf"/>
</dbReference>
<dbReference type="EMBL" id="CP034413">
    <property type="protein sequence ID" value="QCI61013.1"/>
    <property type="molecule type" value="Genomic_DNA"/>
</dbReference>
<name>A0A4D7AUE3_9FIRM</name>
<dbReference type="AlphaFoldDB" id="A0A4D7AUE3"/>
<dbReference type="CDD" id="cd00093">
    <property type="entry name" value="HTH_XRE"/>
    <property type="match status" value="1"/>
</dbReference>
<feature type="domain" description="HTH cro/C1-type" evidence="3">
    <location>
        <begin position="7"/>
        <end position="61"/>
    </location>
</feature>
<dbReference type="PANTHER" id="PTHR46558:SF13">
    <property type="entry name" value="HTH-TYPE TRANSCRIPTIONAL REGULATOR IMMR"/>
    <property type="match status" value="1"/>
</dbReference>
<feature type="transmembrane region" description="Helical" evidence="2">
    <location>
        <begin position="129"/>
        <end position="153"/>
    </location>
</feature>
<accession>A0A4D7AUE3</accession>
<keyword evidence="2" id="KW-1133">Transmembrane helix</keyword>
<protein>
    <submittedName>
        <fullName evidence="4">Helix-turn-helix domain-containing protein</fullName>
    </submittedName>
</protein>
<proteinExistence type="predicted"/>
<sequence length="260" mass="28847">MTLGERLIQLRAKAGLSQDTLAEQLGVSRQSVSKWENDASVPDLEKLVKLSGVFGVSLDELVKGEVPDSAAPAVKAGVTAEELRLHRQRLVGIAFFLSAVVLYSYALTGPIAVWPLLMCGTACLFRRKFLAIICSWGVWLALFSIFGPSLMWLPSGNSVTWMAAFWLTIALLFLTVQTIRRPPPVPVCWLLLVAFALQYAGTRSIWTSIHRPGLLQFFLLRPGGKFLILYWLVMLLLVSVHTIREFVVSHRHSTGNLSKS</sequence>
<dbReference type="GO" id="GO:0003677">
    <property type="term" value="F:DNA binding"/>
    <property type="evidence" value="ECO:0007669"/>
    <property type="project" value="UniProtKB-KW"/>
</dbReference>
<dbReference type="RefSeq" id="WP_136891280.1">
    <property type="nucleotide sequence ID" value="NZ_DBEWRK010000065.1"/>
</dbReference>
<dbReference type="PROSITE" id="PS50943">
    <property type="entry name" value="HTH_CROC1"/>
    <property type="match status" value="1"/>
</dbReference>
<keyword evidence="2" id="KW-0472">Membrane</keyword>
<dbReference type="Pfam" id="PF01381">
    <property type="entry name" value="HTH_3"/>
    <property type="match status" value="1"/>
</dbReference>
<dbReference type="Proteomes" id="UP000298642">
    <property type="component" value="Chromosome"/>
</dbReference>
<evidence type="ECO:0000259" key="3">
    <source>
        <dbReference type="PROSITE" id="PS50943"/>
    </source>
</evidence>
<dbReference type="KEGG" id="obj:EIO64_09675"/>
<evidence type="ECO:0000313" key="4">
    <source>
        <dbReference type="EMBL" id="QCI61013.1"/>
    </source>
</evidence>
<dbReference type="Gene3D" id="1.10.260.40">
    <property type="entry name" value="lambda repressor-like DNA-binding domains"/>
    <property type="match status" value="1"/>
</dbReference>
<dbReference type="InterPro" id="IPR001387">
    <property type="entry name" value="Cro/C1-type_HTH"/>
</dbReference>
<dbReference type="PANTHER" id="PTHR46558">
    <property type="entry name" value="TRACRIPTIONAL REGULATORY PROTEIN-RELATED-RELATED"/>
    <property type="match status" value="1"/>
</dbReference>
<keyword evidence="2" id="KW-0812">Transmembrane</keyword>
<keyword evidence="5" id="KW-1185">Reference proteome</keyword>
<evidence type="ECO:0000256" key="1">
    <source>
        <dbReference type="ARBA" id="ARBA00023125"/>
    </source>
</evidence>
<evidence type="ECO:0000313" key="5">
    <source>
        <dbReference type="Proteomes" id="UP000298642"/>
    </source>
</evidence>
<dbReference type="SMART" id="SM00530">
    <property type="entry name" value="HTH_XRE"/>
    <property type="match status" value="1"/>
</dbReference>
<keyword evidence="1" id="KW-0238">DNA-binding</keyword>
<feature type="transmembrane region" description="Helical" evidence="2">
    <location>
        <begin position="93"/>
        <end position="117"/>
    </location>
</feature>
<feature type="transmembrane region" description="Helical" evidence="2">
    <location>
        <begin position="159"/>
        <end position="176"/>
    </location>
</feature>
<feature type="transmembrane region" description="Helical" evidence="2">
    <location>
        <begin position="188"/>
        <end position="206"/>
    </location>
</feature>
<organism evidence="4 5">
    <name type="scientific">Dysosmobacter welbionis</name>
    <dbReference type="NCBI Taxonomy" id="2093857"/>
    <lineage>
        <taxon>Bacteria</taxon>
        <taxon>Bacillati</taxon>
        <taxon>Bacillota</taxon>
        <taxon>Clostridia</taxon>
        <taxon>Eubacteriales</taxon>
        <taxon>Oscillospiraceae</taxon>
        <taxon>Dysosmobacter</taxon>
    </lineage>
</organism>
<dbReference type="SUPFAM" id="SSF47413">
    <property type="entry name" value="lambda repressor-like DNA-binding domains"/>
    <property type="match status" value="1"/>
</dbReference>
<gene>
    <name evidence="4" type="ORF">EIO64_09675</name>
</gene>
<evidence type="ECO:0000256" key="2">
    <source>
        <dbReference type="SAM" id="Phobius"/>
    </source>
</evidence>
<feature type="transmembrane region" description="Helical" evidence="2">
    <location>
        <begin position="226"/>
        <end position="243"/>
    </location>
</feature>